<evidence type="ECO:0000256" key="1">
    <source>
        <dbReference type="ARBA" id="ARBA00004370"/>
    </source>
</evidence>
<evidence type="ECO:0000256" key="2">
    <source>
        <dbReference type="ARBA" id="ARBA00022692"/>
    </source>
</evidence>
<comment type="subcellular location">
    <subcellularLocation>
        <location evidence="1">Membrane</location>
    </subcellularLocation>
</comment>
<evidence type="ECO:0000256" key="3">
    <source>
        <dbReference type="ARBA" id="ARBA00022989"/>
    </source>
</evidence>
<gene>
    <name evidence="6" type="ORF">GH754_11920</name>
</gene>
<reference evidence="6 7" key="1">
    <citation type="submission" date="2019-11" db="EMBL/GenBank/DDBJ databases">
        <authorList>
            <person name="Li J."/>
        </authorList>
    </citation>
    <scope>NUCLEOTIDE SEQUENCE [LARGE SCALE GENOMIC DNA]</scope>
    <source>
        <strain evidence="6 7">J4</strain>
    </source>
</reference>
<sequence length="81" mass="8734">MKNMDKGTIIRTVVLAVALINQILVANGVSTLPFTGEQIEAFLTNAFTVVAALVAWFKNNYVTKTGGLQKKALQAQGLIKK</sequence>
<name>A0A6G1X7Y5_9BACI</name>
<evidence type="ECO:0000256" key="5">
    <source>
        <dbReference type="SAM" id="Phobius"/>
    </source>
</evidence>
<accession>A0A6G1X7Y5</accession>
<dbReference type="Pfam" id="PF04688">
    <property type="entry name" value="Holin_SPP1"/>
    <property type="match status" value="1"/>
</dbReference>
<evidence type="ECO:0000313" key="6">
    <source>
        <dbReference type="EMBL" id="MRG87015.1"/>
    </source>
</evidence>
<feature type="transmembrane region" description="Helical" evidence="5">
    <location>
        <begin position="38"/>
        <end position="57"/>
    </location>
</feature>
<keyword evidence="3 5" id="KW-1133">Transmembrane helix</keyword>
<keyword evidence="7" id="KW-1185">Reference proteome</keyword>
<comment type="caution">
    <text evidence="6">The sequence shown here is derived from an EMBL/GenBank/DDBJ whole genome shotgun (WGS) entry which is preliminary data.</text>
</comment>
<dbReference type="NCBIfam" id="TIGR01592">
    <property type="entry name" value="holin_SPP1"/>
    <property type="match status" value="1"/>
</dbReference>
<evidence type="ECO:0000256" key="4">
    <source>
        <dbReference type="ARBA" id="ARBA00023136"/>
    </source>
</evidence>
<dbReference type="InterPro" id="IPR006479">
    <property type="entry name" value="Holin"/>
</dbReference>
<keyword evidence="4 5" id="KW-0472">Membrane</keyword>
<organism evidence="6 7">
    <name type="scientific">Salinibacillus xinjiangensis</name>
    <dbReference type="NCBI Taxonomy" id="1229268"/>
    <lineage>
        <taxon>Bacteria</taxon>
        <taxon>Bacillati</taxon>
        <taxon>Bacillota</taxon>
        <taxon>Bacilli</taxon>
        <taxon>Bacillales</taxon>
        <taxon>Bacillaceae</taxon>
        <taxon>Salinibacillus</taxon>
    </lineage>
</organism>
<dbReference type="EMBL" id="WJNH01000007">
    <property type="protein sequence ID" value="MRG87015.1"/>
    <property type="molecule type" value="Genomic_DNA"/>
</dbReference>
<protein>
    <submittedName>
        <fullName evidence="6">Phage holin</fullName>
    </submittedName>
</protein>
<proteinExistence type="predicted"/>
<dbReference type="AlphaFoldDB" id="A0A6G1X7Y5"/>
<dbReference type="OrthoDB" id="2405362at2"/>
<dbReference type="GO" id="GO:0016020">
    <property type="term" value="C:membrane"/>
    <property type="evidence" value="ECO:0007669"/>
    <property type="project" value="UniProtKB-SubCell"/>
</dbReference>
<evidence type="ECO:0000313" key="7">
    <source>
        <dbReference type="Proteomes" id="UP000480185"/>
    </source>
</evidence>
<dbReference type="RefSeq" id="WP_153729085.1">
    <property type="nucleotide sequence ID" value="NZ_WJNH01000007.1"/>
</dbReference>
<keyword evidence="2 5" id="KW-0812">Transmembrane</keyword>
<dbReference type="Proteomes" id="UP000480185">
    <property type="component" value="Unassembled WGS sequence"/>
</dbReference>